<dbReference type="Proteomes" id="UP000507470">
    <property type="component" value="Unassembled WGS sequence"/>
</dbReference>
<evidence type="ECO:0000313" key="3">
    <source>
        <dbReference type="Proteomes" id="UP000507470"/>
    </source>
</evidence>
<feature type="domain" description="Ig-like" evidence="1">
    <location>
        <begin position="1"/>
        <end position="59"/>
    </location>
</feature>
<dbReference type="InterPro" id="IPR036179">
    <property type="entry name" value="Ig-like_dom_sf"/>
</dbReference>
<dbReference type="Pfam" id="PF07679">
    <property type="entry name" value="I-set"/>
    <property type="match status" value="1"/>
</dbReference>
<dbReference type="PROSITE" id="PS50835">
    <property type="entry name" value="IG_LIKE"/>
    <property type="match status" value="1"/>
</dbReference>
<dbReference type="SUPFAM" id="SSF48726">
    <property type="entry name" value="Immunoglobulin"/>
    <property type="match status" value="1"/>
</dbReference>
<protein>
    <recommendedName>
        <fullName evidence="1">Ig-like domain-containing protein</fullName>
    </recommendedName>
</protein>
<evidence type="ECO:0000313" key="2">
    <source>
        <dbReference type="EMBL" id="CAC5361478.1"/>
    </source>
</evidence>
<evidence type="ECO:0000259" key="1">
    <source>
        <dbReference type="PROSITE" id="PS50835"/>
    </source>
</evidence>
<dbReference type="InterPro" id="IPR007110">
    <property type="entry name" value="Ig-like_dom"/>
</dbReference>
<proteinExistence type="predicted"/>
<dbReference type="InterPro" id="IPR013098">
    <property type="entry name" value="Ig_I-set"/>
</dbReference>
<dbReference type="EMBL" id="CACVKT020000602">
    <property type="protein sequence ID" value="CAC5361478.1"/>
    <property type="molecule type" value="Genomic_DNA"/>
</dbReference>
<organism evidence="2 3">
    <name type="scientific">Mytilus coruscus</name>
    <name type="common">Sea mussel</name>
    <dbReference type="NCBI Taxonomy" id="42192"/>
    <lineage>
        <taxon>Eukaryota</taxon>
        <taxon>Metazoa</taxon>
        <taxon>Spiralia</taxon>
        <taxon>Lophotrochozoa</taxon>
        <taxon>Mollusca</taxon>
        <taxon>Bivalvia</taxon>
        <taxon>Autobranchia</taxon>
        <taxon>Pteriomorphia</taxon>
        <taxon>Mytilida</taxon>
        <taxon>Mytiloidea</taxon>
        <taxon>Mytilidae</taxon>
        <taxon>Mytilinae</taxon>
        <taxon>Mytilus</taxon>
    </lineage>
</organism>
<dbReference type="InterPro" id="IPR013783">
    <property type="entry name" value="Ig-like_fold"/>
</dbReference>
<keyword evidence="3" id="KW-1185">Reference proteome</keyword>
<reference evidence="2 3" key="1">
    <citation type="submission" date="2020-06" db="EMBL/GenBank/DDBJ databases">
        <authorList>
            <person name="Li R."/>
            <person name="Bekaert M."/>
        </authorList>
    </citation>
    <scope>NUCLEOTIDE SEQUENCE [LARGE SCALE GENOMIC DNA]</scope>
    <source>
        <strain evidence="3">wild</strain>
    </source>
</reference>
<dbReference type="Gene3D" id="2.60.40.10">
    <property type="entry name" value="Immunoglobulins"/>
    <property type="match status" value="1"/>
</dbReference>
<dbReference type="OrthoDB" id="6272054at2759"/>
<accession>A0A6J8A5L8</accession>
<gene>
    <name evidence="2" type="ORF">MCOR_3611</name>
</gene>
<sequence length="151" mass="16591">MMVTIVTAVPPLKAVIWSRNGKTLFGSRYIDGNIKSPSLSINSIKASDDGTYRCFVYNGVGSSYVDIFLFTWTCYTPTCFTGKPFIRISGNNITGIGSTVNLEDLITSKTNIQNIIWKRAYQNTSVVIDFANGSKFGRSGTIFHPILGITN</sequence>
<dbReference type="CDD" id="cd00096">
    <property type="entry name" value="Ig"/>
    <property type="match status" value="1"/>
</dbReference>
<dbReference type="AlphaFoldDB" id="A0A6J8A5L8"/>
<name>A0A6J8A5L8_MYTCO</name>